<dbReference type="AlphaFoldDB" id="A0A9P5ZUZ2"/>
<gene>
    <name evidence="1" type="ORF">BDN71DRAFT_1018086</name>
</gene>
<keyword evidence="2" id="KW-1185">Reference proteome</keyword>
<evidence type="ECO:0000313" key="2">
    <source>
        <dbReference type="Proteomes" id="UP000807025"/>
    </source>
</evidence>
<reference evidence="1" key="1">
    <citation type="submission" date="2020-11" db="EMBL/GenBank/DDBJ databases">
        <authorList>
            <consortium name="DOE Joint Genome Institute"/>
            <person name="Ahrendt S."/>
            <person name="Riley R."/>
            <person name="Andreopoulos W."/>
            <person name="Labutti K."/>
            <person name="Pangilinan J."/>
            <person name="Ruiz-Duenas F.J."/>
            <person name="Barrasa J.M."/>
            <person name="Sanchez-Garcia M."/>
            <person name="Camarero S."/>
            <person name="Miyauchi S."/>
            <person name="Serrano A."/>
            <person name="Linde D."/>
            <person name="Babiker R."/>
            <person name="Drula E."/>
            <person name="Ayuso-Fernandez I."/>
            <person name="Pacheco R."/>
            <person name="Padilla G."/>
            <person name="Ferreira P."/>
            <person name="Barriuso J."/>
            <person name="Kellner H."/>
            <person name="Castanera R."/>
            <person name="Alfaro M."/>
            <person name="Ramirez L."/>
            <person name="Pisabarro A.G."/>
            <person name="Kuo A."/>
            <person name="Tritt A."/>
            <person name="Lipzen A."/>
            <person name="He G."/>
            <person name="Yan M."/>
            <person name="Ng V."/>
            <person name="Cullen D."/>
            <person name="Martin F."/>
            <person name="Rosso M.-N."/>
            <person name="Henrissat B."/>
            <person name="Hibbett D."/>
            <person name="Martinez A.T."/>
            <person name="Grigoriev I.V."/>
        </authorList>
    </citation>
    <scope>NUCLEOTIDE SEQUENCE</scope>
    <source>
        <strain evidence="1">ATCC 90797</strain>
    </source>
</reference>
<organism evidence="1 2">
    <name type="scientific">Pleurotus eryngii</name>
    <name type="common">Boletus of the steppes</name>
    <dbReference type="NCBI Taxonomy" id="5323"/>
    <lineage>
        <taxon>Eukaryota</taxon>
        <taxon>Fungi</taxon>
        <taxon>Dikarya</taxon>
        <taxon>Basidiomycota</taxon>
        <taxon>Agaricomycotina</taxon>
        <taxon>Agaricomycetes</taxon>
        <taxon>Agaricomycetidae</taxon>
        <taxon>Agaricales</taxon>
        <taxon>Pleurotineae</taxon>
        <taxon>Pleurotaceae</taxon>
        <taxon>Pleurotus</taxon>
    </lineage>
</organism>
<comment type="caution">
    <text evidence="1">The sequence shown here is derived from an EMBL/GenBank/DDBJ whole genome shotgun (WGS) entry which is preliminary data.</text>
</comment>
<protein>
    <submittedName>
        <fullName evidence="1">Uncharacterized protein</fullName>
    </submittedName>
</protein>
<dbReference type="Proteomes" id="UP000807025">
    <property type="component" value="Unassembled WGS sequence"/>
</dbReference>
<accession>A0A9P5ZUZ2</accession>
<dbReference type="EMBL" id="MU154578">
    <property type="protein sequence ID" value="KAF9493982.1"/>
    <property type="molecule type" value="Genomic_DNA"/>
</dbReference>
<evidence type="ECO:0000313" key="1">
    <source>
        <dbReference type="EMBL" id="KAF9493982.1"/>
    </source>
</evidence>
<sequence length="152" mass="17218">MSSVPPICSITPEQKQKWLPKMSRYYVPDHICPFTHMCRGVLQGVLKFNMWFESSIIILVDVSSGRIKTGIPCIHPSSELLPIAQPSVMPLSVSVFAFFLDGCLSINWPGWYTLTVIRQDFAVHLSHVHIRQGHTASLTPTYTECFTFYDSI</sequence>
<name>A0A9P5ZUZ2_PLEER</name>
<proteinExistence type="predicted"/>